<protein>
    <submittedName>
        <fullName evidence="2">LUD domain-containing protein</fullName>
    </submittedName>
</protein>
<dbReference type="Pfam" id="PF02589">
    <property type="entry name" value="LUD_dom"/>
    <property type="match status" value="1"/>
</dbReference>
<reference evidence="3" key="1">
    <citation type="journal article" date="2019" name="Int. J. Syst. Evol. Microbiol.">
        <title>The Global Catalogue of Microorganisms (GCM) 10K type strain sequencing project: providing services to taxonomists for standard genome sequencing and annotation.</title>
        <authorList>
            <consortium name="The Broad Institute Genomics Platform"/>
            <consortium name="The Broad Institute Genome Sequencing Center for Infectious Disease"/>
            <person name="Wu L."/>
            <person name="Ma J."/>
        </authorList>
    </citation>
    <scope>NUCLEOTIDE SEQUENCE [LARGE SCALE GENOMIC DNA]</scope>
    <source>
        <strain evidence="3">JCM 9377</strain>
    </source>
</reference>
<sequence length="200" mass="21207">MAGPVSRTEILRRITEGLGTERGSEVEVPRGYALRLEESRADVLALFTERVADHGVAIRHVGPDELATAVAATLWARQVKRIAVPGDLPYGWLADLQGIEVLADGPLLDADQLGGVEGVVTGCAAAIALTGTLILDGGRAQGRRALTRTAAHHLCVVHADQIAGTVPEAFRRLDPYRPMTWLSAGPSLEVLLVESALITP</sequence>
<dbReference type="PANTHER" id="PTHR43682">
    <property type="entry name" value="LACTATE UTILIZATION PROTEIN C"/>
    <property type="match status" value="1"/>
</dbReference>
<dbReference type="InterPro" id="IPR037171">
    <property type="entry name" value="NagB/RpiA_transferase-like"/>
</dbReference>
<dbReference type="InterPro" id="IPR024185">
    <property type="entry name" value="FTHF_cligase-like_sf"/>
</dbReference>
<accession>A0ABP6PV95</accession>
<evidence type="ECO:0000313" key="2">
    <source>
        <dbReference type="EMBL" id="GAA3191811.1"/>
    </source>
</evidence>
<evidence type="ECO:0000313" key="3">
    <source>
        <dbReference type="Proteomes" id="UP001501237"/>
    </source>
</evidence>
<gene>
    <name evidence="2" type="ORF">GCM10010468_00330</name>
</gene>
<organism evidence="2 3">
    <name type="scientific">Actinocorallia longicatena</name>
    <dbReference type="NCBI Taxonomy" id="111803"/>
    <lineage>
        <taxon>Bacteria</taxon>
        <taxon>Bacillati</taxon>
        <taxon>Actinomycetota</taxon>
        <taxon>Actinomycetes</taxon>
        <taxon>Streptosporangiales</taxon>
        <taxon>Thermomonosporaceae</taxon>
        <taxon>Actinocorallia</taxon>
    </lineage>
</organism>
<evidence type="ECO:0000259" key="1">
    <source>
        <dbReference type="Pfam" id="PF02589"/>
    </source>
</evidence>
<keyword evidence="3" id="KW-1185">Reference proteome</keyword>
<proteinExistence type="predicted"/>
<dbReference type="SUPFAM" id="SSF100950">
    <property type="entry name" value="NagB/RpiA/CoA transferase-like"/>
    <property type="match status" value="1"/>
</dbReference>
<dbReference type="PANTHER" id="PTHR43682:SF1">
    <property type="entry name" value="LACTATE UTILIZATION PROTEIN C"/>
    <property type="match status" value="1"/>
</dbReference>
<feature type="domain" description="LUD" evidence="1">
    <location>
        <begin position="119"/>
        <end position="174"/>
    </location>
</feature>
<dbReference type="EMBL" id="BAAAUV010000001">
    <property type="protein sequence ID" value="GAA3191811.1"/>
    <property type="molecule type" value="Genomic_DNA"/>
</dbReference>
<name>A0ABP6PV95_9ACTN</name>
<dbReference type="InterPro" id="IPR003741">
    <property type="entry name" value="LUD_dom"/>
</dbReference>
<dbReference type="Proteomes" id="UP001501237">
    <property type="component" value="Unassembled WGS sequence"/>
</dbReference>
<dbReference type="Gene3D" id="3.40.50.10420">
    <property type="entry name" value="NagB/RpiA/CoA transferase-like"/>
    <property type="match status" value="1"/>
</dbReference>
<comment type="caution">
    <text evidence="2">The sequence shown here is derived from an EMBL/GenBank/DDBJ whole genome shotgun (WGS) entry which is preliminary data.</text>
</comment>